<feature type="region of interest" description="Disordered" evidence="1">
    <location>
        <begin position="14"/>
        <end position="35"/>
    </location>
</feature>
<dbReference type="PANTHER" id="PTHR30411:SF9">
    <property type="entry name" value="MULTIFUNCTIONAL SER_THR-TRNA DEACYLASE PROXP-Y"/>
    <property type="match status" value="1"/>
</dbReference>
<dbReference type="AlphaFoldDB" id="A0AB33KG88"/>
<sequence length="190" mass="20684">MTGLLDTEAATVPAAPAAAGQCPGHPPDPDAGDGTHRRLMALLDRAGADYRIIDHAPEGRTDLASELRGHRLEMAAKCMVLRIRRKGGEDHHVLAVVPGHRRVDLRRVRKLYGGSDATLGDREEAERLTGCVSGCVIPFSFDERLPVVVDADLLVHEEIYFNAARLDRSLALRTVHYISLSTPRIAAIAK</sequence>
<dbReference type="GO" id="GO:0002161">
    <property type="term" value="F:aminoacyl-tRNA deacylase activity"/>
    <property type="evidence" value="ECO:0007669"/>
    <property type="project" value="InterPro"/>
</dbReference>
<reference evidence="3" key="1">
    <citation type="submission" date="2024-07" db="EMBL/GenBank/DDBJ databases">
        <title>Complete genome sequences of cellulolytic bacteria, Kitasatospora sp. CMC57 and Streptomyces sp. CMC78, isolated from Japanese agricultural soil.</title>
        <authorList>
            <person name="Hashimoto T."/>
            <person name="Ito M."/>
            <person name="Iwamoto M."/>
            <person name="Fukahori D."/>
            <person name="Shoda T."/>
            <person name="Sakoda M."/>
            <person name="Morohoshi T."/>
            <person name="Mitsuboshi M."/>
            <person name="Nishizawa T."/>
        </authorList>
    </citation>
    <scope>NUCLEOTIDE SEQUENCE</scope>
    <source>
        <strain evidence="3">CMC78</strain>
    </source>
</reference>
<dbReference type="InterPro" id="IPR036754">
    <property type="entry name" value="YbaK/aa-tRNA-synt-asso_dom_sf"/>
</dbReference>
<dbReference type="RefSeq" id="WP_247595107.1">
    <property type="nucleotide sequence ID" value="NZ_AP035884.1"/>
</dbReference>
<dbReference type="KEGG" id="stcm:SCMC78_32420"/>
<evidence type="ECO:0000256" key="1">
    <source>
        <dbReference type="SAM" id="MobiDB-lite"/>
    </source>
</evidence>
<organism evidence="3">
    <name type="scientific">Streptomyces sp. CMC78</name>
    <dbReference type="NCBI Taxonomy" id="3231512"/>
    <lineage>
        <taxon>Bacteria</taxon>
        <taxon>Bacillati</taxon>
        <taxon>Actinomycetota</taxon>
        <taxon>Actinomycetes</taxon>
        <taxon>Kitasatosporales</taxon>
        <taxon>Streptomycetaceae</taxon>
        <taxon>Streptomyces</taxon>
    </lineage>
</organism>
<evidence type="ECO:0000313" key="3">
    <source>
        <dbReference type="EMBL" id="BFP53435.1"/>
    </source>
</evidence>
<feature type="compositionally biased region" description="Low complexity" evidence="1">
    <location>
        <begin position="14"/>
        <end position="23"/>
    </location>
</feature>
<gene>
    <name evidence="3" type="ORF">SCMC78_32420</name>
</gene>
<protein>
    <recommendedName>
        <fullName evidence="2">YbaK/aminoacyl-tRNA synthetase-associated domain-containing protein</fullName>
    </recommendedName>
</protein>
<proteinExistence type="predicted"/>
<accession>A0AB33KG88</accession>
<feature type="domain" description="YbaK/aminoacyl-tRNA synthetase-associated" evidence="2">
    <location>
        <begin position="66"/>
        <end position="177"/>
    </location>
</feature>
<dbReference type="InterPro" id="IPR007214">
    <property type="entry name" value="YbaK/aa-tRNA-synth-assoc-dom"/>
</dbReference>
<dbReference type="PANTHER" id="PTHR30411">
    <property type="entry name" value="CYTOPLASMIC PROTEIN"/>
    <property type="match status" value="1"/>
</dbReference>
<dbReference type="SUPFAM" id="SSF55826">
    <property type="entry name" value="YbaK/ProRS associated domain"/>
    <property type="match status" value="1"/>
</dbReference>
<dbReference type="Gene3D" id="3.90.960.10">
    <property type="entry name" value="YbaK/aminoacyl-tRNA synthetase-associated domain"/>
    <property type="match status" value="1"/>
</dbReference>
<dbReference type="Pfam" id="PF04073">
    <property type="entry name" value="tRNA_edit"/>
    <property type="match status" value="1"/>
</dbReference>
<evidence type="ECO:0000259" key="2">
    <source>
        <dbReference type="Pfam" id="PF04073"/>
    </source>
</evidence>
<dbReference type="EMBL" id="AP035884">
    <property type="protein sequence ID" value="BFP53435.1"/>
    <property type="molecule type" value="Genomic_DNA"/>
</dbReference>
<name>A0AB33KG88_9ACTN</name>